<dbReference type="GO" id="GO:0005737">
    <property type="term" value="C:cytoplasm"/>
    <property type="evidence" value="ECO:0007669"/>
    <property type="project" value="InterPro"/>
</dbReference>
<dbReference type="UniPathway" id="UPA00057">
    <property type="reaction ID" value="UER00098"/>
</dbReference>
<keyword evidence="2" id="KW-0444">Lipid biosynthesis</keyword>
<keyword evidence="12" id="KW-1185">Reference proteome</keyword>
<dbReference type="PANTHER" id="PTHR43290:SF2">
    <property type="entry name" value="MEVALONATE KINASE"/>
    <property type="match status" value="1"/>
</dbReference>
<dbReference type="GO" id="GO:0019287">
    <property type="term" value="P:isopentenyl diphosphate biosynthetic process, mevalonate pathway"/>
    <property type="evidence" value="ECO:0007669"/>
    <property type="project" value="UniProtKB-UniPathway"/>
</dbReference>
<keyword evidence="3" id="KW-0808">Transferase</keyword>
<keyword evidence="7" id="KW-0460">Magnesium</keyword>
<dbReference type="InterPro" id="IPR006204">
    <property type="entry name" value="GHMP_kinase_N_dom"/>
</dbReference>
<evidence type="ECO:0000256" key="7">
    <source>
        <dbReference type="ARBA" id="ARBA00022842"/>
    </source>
</evidence>
<dbReference type="STRING" id="330734.ABA45_09095"/>
<dbReference type="SUPFAM" id="SSF55060">
    <property type="entry name" value="GHMP Kinase, C-terminal domain"/>
    <property type="match status" value="1"/>
</dbReference>
<keyword evidence="8" id="KW-0443">Lipid metabolism</keyword>
<dbReference type="SUPFAM" id="SSF54211">
    <property type="entry name" value="Ribosomal protein S5 domain 2-like"/>
    <property type="match status" value="1"/>
</dbReference>
<evidence type="ECO:0000256" key="3">
    <source>
        <dbReference type="ARBA" id="ARBA00022679"/>
    </source>
</evidence>
<evidence type="ECO:0000259" key="10">
    <source>
        <dbReference type="Pfam" id="PF00288"/>
    </source>
</evidence>
<evidence type="ECO:0000256" key="2">
    <source>
        <dbReference type="ARBA" id="ARBA00022516"/>
    </source>
</evidence>
<evidence type="ECO:0000256" key="9">
    <source>
        <dbReference type="ARBA" id="ARBA00029438"/>
    </source>
</evidence>
<keyword evidence="6" id="KW-0067">ATP-binding</keyword>
<dbReference type="Proteomes" id="UP000036406">
    <property type="component" value="Chromosome"/>
</dbReference>
<comment type="pathway">
    <text evidence="9">Isoprenoid biosynthesis; isopentenyl diphosphate biosynthesis via mevalonate pathway; isopentenyl diphosphate from (R)-mevalonate: step 1/3.</text>
</comment>
<dbReference type="InterPro" id="IPR036554">
    <property type="entry name" value="GHMP_kinase_C_sf"/>
</dbReference>
<dbReference type="Pfam" id="PF00288">
    <property type="entry name" value="GHMP_kinases_N"/>
    <property type="match status" value="1"/>
</dbReference>
<dbReference type="PANTHER" id="PTHR43290">
    <property type="entry name" value="MEVALONATE KINASE"/>
    <property type="match status" value="1"/>
</dbReference>
<name>A0A0H4IBW3_9GAMM</name>
<protein>
    <recommendedName>
        <fullName evidence="10">GHMP kinase N-terminal domain-containing protein</fullName>
    </recommendedName>
</protein>
<dbReference type="InterPro" id="IPR020568">
    <property type="entry name" value="Ribosomal_Su5_D2-typ_SF"/>
</dbReference>
<dbReference type="Gene3D" id="3.30.70.890">
    <property type="entry name" value="GHMP kinase, C-terminal domain"/>
    <property type="match status" value="1"/>
</dbReference>
<dbReference type="EMBL" id="CP011494">
    <property type="protein sequence ID" value="AKO52547.1"/>
    <property type="molecule type" value="Genomic_DNA"/>
</dbReference>
<dbReference type="AlphaFoldDB" id="A0A0H4IBW3"/>
<gene>
    <name evidence="11" type="ORF">ABA45_09095</name>
</gene>
<dbReference type="KEGG" id="mpq:ABA45_09095"/>
<dbReference type="PATRIC" id="fig|330734.3.peg.1913"/>
<evidence type="ECO:0000313" key="11">
    <source>
        <dbReference type="EMBL" id="AKO52547.1"/>
    </source>
</evidence>
<sequence length="361" mass="38302">MNVNCVQASAPGKLLLIGEYAVLDGAPALVMAVDRRVKVRLQRASSGTGWLSAVQLGFERAAMRVEGDVLRCDGADSSVLGLTGRLIPGIMRVLGRSPGEITTMNVEIDSGALFESDRRRLIKLGLGSSAAVCAALAVALTEWFAETAGPADPRARLRRWLPVYRESLGARASGADLAAAFCGGISEFRSTDEFAICTPTNWPKDLHWRAIWTRQAAQTTDFVGAFDTWKLADPVSAGRIRSRLDEIARHAAANAHDGAVLFDACAAYAAEMVALGDAMGKEVMTAPHRRLAKHGHECGVVYKSCGAGGGDLGIALARDAEKLRAFELGVSDCGGVPLNLAISEFGAEAAWRPEPESGRKL</sequence>
<dbReference type="GO" id="GO:0005524">
    <property type="term" value="F:ATP binding"/>
    <property type="evidence" value="ECO:0007669"/>
    <property type="project" value="UniProtKB-KW"/>
</dbReference>
<feature type="domain" description="GHMP kinase N-terminal" evidence="10">
    <location>
        <begin position="122"/>
        <end position="184"/>
    </location>
</feature>
<evidence type="ECO:0000256" key="6">
    <source>
        <dbReference type="ARBA" id="ARBA00022840"/>
    </source>
</evidence>
<evidence type="ECO:0000256" key="4">
    <source>
        <dbReference type="ARBA" id="ARBA00022741"/>
    </source>
</evidence>
<keyword evidence="1" id="KW-0963">Cytoplasm</keyword>
<accession>A0A0H4IBW3</accession>
<evidence type="ECO:0000256" key="8">
    <source>
        <dbReference type="ARBA" id="ARBA00023098"/>
    </source>
</evidence>
<evidence type="ECO:0000313" key="12">
    <source>
        <dbReference type="Proteomes" id="UP000036406"/>
    </source>
</evidence>
<evidence type="ECO:0000256" key="5">
    <source>
        <dbReference type="ARBA" id="ARBA00022777"/>
    </source>
</evidence>
<dbReference type="InterPro" id="IPR006205">
    <property type="entry name" value="Mev_gal_kin"/>
</dbReference>
<dbReference type="GO" id="GO:0004496">
    <property type="term" value="F:mevalonate kinase activity"/>
    <property type="evidence" value="ECO:0007669"/>
    <property type="project" value="InterPro"/>
</dbReference>
<dbReference type="PRINTS" id="PR00959">
    <property type="entry name" value="MEVGALKINASE"/>
</dbReference>
<keyword evidence="4" id="KW-0547">Nucleotide-binding</keyword>
<keyword evidence="5" id="KW-0418">Kinase</keyword>
<evidence type="ECO:0000256" key="1">
    <source>
        <dbReference type="ARBA" id="ARBA00022490"/>
    </source>
</evidence>
<reference evidence="11 12" key="1">
    <citation type="submission" date="2015-05" db="EMBL/GenBank/DDBJ databases">
        <title>Complete genome of Marinobacter psychrophilus strain 20041T isolated from sea-ice of the Canadian Basin.</title>
        <authorList>
            <person name="Song L."/>
            <person name="Ren L."/>
            <person name="Yu Y."/>
            <person name="Wang X."/>
        </authorList>
    </citation>
    <scope>NUCLEOTIDE SEQUENCE [LARGE SCALE GENOMIC DNA]</scope>
    <source>
        <strain evidence="11 12">20041</strain>
    </source>
</reference>
<proteinExistence type="predicted"/>
<dbReference type="Gene3D" id="3.30.230.10">
    <property type="match status" value="1"/>
</dbReference>
<dbReference type="RefSeq" id="WP_048385506.1">
    <property type="nucleotide sequence ID" value="NZ_CP011494.1"/>
</dbReference>
<dbReference type="InterPro" id="IPR014721">
    <property type="entry name" value="Ribsml_uS5_D2-typ_fold_subgr"/>
</dbReference>
<organism evidence="11 12">
    <name type="scientific">Marinobacter psychrophilus</name>
    <dbReference type="NCBI Taxonomy" id="330734"/>
    <lineage>
        <taxon>Bacteria</taxon>
        <taxon>Pseudomonadati</taxon>
        <taxon>Pseudomonadota</taxon>
        <taxon>Gammaproteobacteria</taxon>
        <taxon>Pseudomonadales</taxon>
        <taxon>Marinobacteraceae</taxon>
        <taxon>Marinobacter</taxon>
    </lineage>
</organism>